<keyword evidence="5" id="KW-0496">Mitochondrion</keyword>
<dbReference type="InterPro" id="IPR027031">
    <property type="entry name" value="Gly-tRNA_synthase/POLG2"/>
</dbReference>
<dbReference type="GO" id="GO:0003677">
    <property type="term" value="F:DNA binding"/>
    <property type="evidence" value="ECO:0007669"/>
    <property type="project" value="UniProtKB-KW"/>
</dbReference>
<dbReference type="InterPro" id="IPR045864">
    <property type="entry name" value="aa-tRNA-synth_II/BPL/LPL"/>
</dbReference>
<dbReference type="Proteomes" id="UP000694393">
    <property type="component" value="Unplaced"/>
</dbReference>
<dbReference type="GO" id="GO:0042645">
    <property type="term" value="C:mitochondrial nucleoid"/>
    <property type="evidence" value="ECO:0007669"/>
    <property type="project" value="UniProtKB-SubCell"/>
</dbReference>
<evidence type="ECO:0000313" key="15">
    <source>
        <dbReference type="Proteomes" id="UP000694393"/>
    </source>
</evidence>
<evidence type="ECO:0000256" key="5">
    <source>
        <dbReference type="ARBA" id="ARBA00023128"/>
    </source>
</evidence>
<sequence length="587" mass="64378">MVVSCGCSGARLWCRARAAAPHRSRHLRGGHRAGASETHLGHKLGASGVRAGSPGSIVGVPGVQVEHTVGVPGVQMGSPGFGVGVPGVQMGSPEFGVRVPGVQMGSPGFAVRVPGVQMGSPGFAVRVPGVQAAPPRFAVGPLVVQVRSYKGVPGNGAEEQHAEGSEMLLDICQRRHFLRGDDQQVLAWDSYLRGCHPGFGPLGMELRKNLAAQWWASVVVSREQVFAVDALLHHAPRAGVLPAGETFRLIQAGALREITRNKELSKEQIAAVLENMLGTSGMLRGDLLHGALEQYINCLELVNRRLPCGLAQVGVCFHPVLDTEYQNNSIARIGERTMSSLVWFSSARTAGQWLDYWLRQRLQWWRKFAIGPSNFSSSEFQDKEGRKGSILYYSFPWGKESIETLLNLGDNELLQMYPENTSKLQGRDGRKNVIPHVLSVSSNLDQGVLAYLCDSLQLAESSLTKKRTLQRKVLKLHPCLTPIKVALEMGRGPITELRQVCQGLFSELIENGISVWPGYLETLQTPLEHLYAKYDEMSILFTVFISDATLESGVIQLRSRDTTMKEMMHISRLKDFLTKYITAAKNV</sequence>
<dbReference type="GO" id="GO:0006264">
    <property type="term" value="P:mitochondrial DNA replication"/>
    <property type="evidence" value="ECO:0007669"/>
    <property type="project" value="TreeGrafter"/>
</dbReference>
<name>A0A8C8RCI2_9SAUR</name>
<evidence type="ECO:0000256" key="11">
    <source>
        <dbReference type="ARBA" id="ARBA00080083"/>
    </source>
</evidence>
<comment type="function">
    <text evidence="7">Accessory subunit of DNA polymerase gamma solely responsible for replication of mitochondrial DNA (mtDNA). Acts as an allosteric regulator of the holoenzyme activities. Enhances the polymerase activity and the processivity of POLG by increasing its interactions with the DNA template. Suppresses POLG exonucleolytic proofreading especially toward homopolymeric templates bearing mismatched termini. Binds to single-stranded DNA.</text>
</comment>
<proteinExistence type="predicted"/>
<comment type="subunit">
    <text evidence="8">Heterotrimer composed of a catalytic subunit and a homodimer of accessory subunits (POLG:POLG2).</text>
</comment>
<reference evidence="14" key="1">
    <citation type="submission" date="2025-08" db="UniProtKB">
        <authorList>
            <consortium name="Ensembl"/>
        </authorList>
    </citation>
    <scope>IDENTIFICATION</scope>
</reference>
<dbReference type="Ensembl" id="ENSPCET00000003599.1">
    <property type="protein sequence ID" value="ENSPCEP00000003483.1"/>
    <property type="gene ID" value="ENSPCEG00000002796.1"/>
</dbReference>
<dbReference type="InterPro" id="IPR004154">
    <property type="entry name" value="Anticodon-bd"/>
</dbReference>
<evidence type="ECO:0000256" key="10">
    <source>
        <dbReference type="ARBA" id="ARBA00077312"/>
    </source>
</evidence>
<dbReference type="FunFam" id="3.40.50.800:FF:000014">
    <property type="entry name" value="Putative dna polymerase subunit gamma-2 mitochondrial"/>
    <property type="match status" value="1"/>
</dbReference>
<dbReference type="PANTHER" id="PTHR10745:SF8">
    <property type="entry name" value="DNA POLYMERASE SUBUNIT GAMMA-2, MITOCHONDRIAL"/>
    <property type="match status" value="1"/>
</dbReference>
<evidence type="ECO:0000256" key="9">
    <source>
        <dbReference type="ARBA" id="ARBA00068035"/>
    </source>
</evidence>
<dbReference type="Pfam" id="PF03129">
    <property type="entry name" value="HGTP_anticodon"/>
    <property type="match status" value="1"/>
</dbReference>
<evidence type="ECO:0000256" key="4">
    <source>
        <dbReference type="ARBA" id="ARBA00023125"/>
    </source>
</evidence>
<dbReference type="CDD" id="cd02426">
    <property type="entry name" value="Pol_gamma_b_Cterm"/>
    <property type="match status" value="1"/>
</dbReference>
<comment type="subcellular location">
    <subcellularLocation>
        <location evidence="1">Mitochondrion matrix</location>
        <location evidence="1">Mitochondrion nucleoid</location>
    </subcellularLocation>
</comment>
<organism evidence="14 15">
    <name type="scientific">Pelusios castaneus</name>
    <name type="common">West African mud turtle</name>
    <dbReference type="NCBI Taxonomy" id="367368"/>
    <lineage>
        <taxon>Eukaryota</taxon>
        <taxon>Metazoa</taxon>
        <taxon>Chordata</taxon>
        <taxon>Craniata</taxon>
        <taxon>Vertebrata</taxon>
        <taxon>Euteleostomi</taxon>
        <taxon>Archelosauria</taxon>
        <taxon>Testudinata</taxon>
        <taxon>Testudines</taxon>
        <taxon>Pleurodira</taxon>
        <taxon>Pelomedusidae</taxon>
        <taxon>Pelusios</taxon>
    </lineage>
</organism>
<evidence type="ECO:0000256" key="1">
    <source>
        <dbReference type="ARBA" id="ARBA00004436"/>
    </source>
</evidence>
<keyword evidence="15" id="KW-1185">Reference proteome</keyword>
<evidence type="ECO:0000259" key="13">
    <source>
        <dbReference type="Pfam" id="PF03129"/>
    </source>
</evidence>
<dbReference type="AlphaFoldDB" id="A0A8C8RCI2"/>
<evidence type="ECO:0000256" key="6">
    <source>
        <dbReference type="ARBA" id="ARBA00023271"/>
    </source>
</evidence>
<keyword evidence="4" id="KW-0238">DNA-binding</keyword>
<dbReference type="Gene3D" id="3.40.50.800">
    <property type="entry name" value="Anticodon-binding domain"/>
    <property type="match status" value="1"/>
</dbReference>
<evidence type="ECO:0000313" key="14">
    <source>
        <dbReference type="Ensembl" id="ENSPCEP00000003483.1"/>
    </source>
</evidence>
<keyword evidence="6" id="KW-1135">Mitochondrion nucleoid</keyword>
<dbReference type="Gene3D" id="3.30.930.10">
    <property type="entry name" value="Bira Bifunctional Protein, Domain 2"/>
    <property type="match status" value="1"/>
</dbReference>
<dbReference type="SUPFAM" id="SSF52954">
    <property type="entry name" value="Class II aaRS ABD-related"/>
    <property type="match status" value="1"/>
</dbReference>
<evidence type="ECO:0000256" key="12">
    <source>
        <dbReference type="ARBA" id="ARBA00083605"/>
    </source>
</evidence>
<dbReference type="InterPro" id="IPR042064">
    <property type="entry name" value="POLG2_C"/>
</dbReference>
<evidence type="ECO:0000256" key="2">
    <source>
        <dbReference type="ARBA" id="ARBA00022705"/>
    </source>
</evidence>
<evidence type="ECO:0000256" key="8">
    <source>
        <dbReference type="ARBA" id="ARBA00065608"/>
    </source>
</evidence>
<dbReference type="PANTHER" id="PTHR10745">
    <property type="entry name" value="GLYCYL-TRNA SYNTHETASE/DNA POLYMERASE SUBUNIT GAMMA-2"/>
    <property type="match status" value="1"/>
</dbReference>
<reference evidence="14" key="2">
    <citation type="submission" date="2025-09" db="UniProtKB">
        <authorList>
            <consortium name="Ensembl"/>
        </authorList>
    </citation>
    <scope>IDENTIFICATION</scope>
</reference>
<feature type="domain" description="Anticodon-binding" evidence="13">
    <location>
        <begin position="496"/>
        <end position="579"/>
    </location>
</feature>
<accession>A0A8C8RCI2</accession>
<evidence type="ECO:0000256" key="3">
    <source>
        <dbReference type="ARBA" id="ARBA00022946"/>
    </source>
</evidence>
<evidence type="ECO:0000256" key="7">
    <source>
        <dbReference type="ARBA" id="ARBA00058907"/>
    </source>
</evidence>
<keyword evidence="3" id="KW-0809">Transit peptide</keyword>
<protein>
    <recommendedName>
        <fullName evidence="9">DNA polymerase subunit gamma-2</fullName>
    </recommendedName>
    <alternativeName>
        <fullName evidence="11">Mitochondrial DNA polymerase accessory subunit</fullName>
    </alternativeName>
    <alternativeName>
        <fullName evidence="10">MtPolB</fullName>
    </alternativeName>
    <alternativeName>
        <fullName evidence="12">PolG-beta</fullName>
    </alternativeName>
</protein>
<dbReference type="SUPFAM" id="SSF55681">
    <property type="entry name" value="Class II aaRS and biotin synthetases"/>
    <property type="match status" value="1"/>
</dbReference>
<keyword evidence="2" id="KW-0235">DNA replication</keyword>
<dbReference type="InterPro" id="IPR036621">
    <property type="entry name" value="Anticodon-bd_dom_sf"/>
</dbReference>